<evidence type="ECO:0000256" key="1">
    <source>
        <dbReference type="SAM" id="Phobius"/>
    </source>
</evidence>
<sequence>MILQAHWSDMTFYMKDVIWFCTLLIPLVVAYVTIYANKKRIEKLEKKTDNLKEIFSNLRVTMVELKLEILEEVRKIFNNNK</sequence>
<dbReference type="EMBL" id="LAZR01000933">
    <property type="protein sequence ID" value="KKN54310.1"/>
    <property type="molecule type" value="Genomic_DNA"/>
</dbReference>
<reference evidence="2" key="1">
    <citation type="journal article" date="2015" name="Nature">
        <title>Complex archaea that bridge the gap between prokaryotes and eukaryotes.</title>
        <authorList>
            <person name="Spang A."/>
            <person name="Saw J.H."/>
            <person name="Jorgensen S.L."/>
            <person name="Zaremba-Niedzwiedzka K."/>
            <person name="Martijn J."/>
            <person name="Lind A.E."/>
            <person name="van Eijk R."/>
            <person name="Schleper C."/>
            <person name="Guy L."/>
            <person name="Ettema T.J."/>
        </authorList>
    </citation>
    <scope>NUCLEOTIDE SEQUENCE</scope>
</reference>
<keyword evidence="1" id="KW-1133">Transmembrane helix</keyword>
<name>A0A0F9RCR2_9ZZZZ</name>
<accession>A0A0F9RCR2</accession>
<evidence type="ECO:0000313" key="2">
    <source>
        <dbReference type="EMBL" id="KKN54310.1"/>
    </source>
</evidence>
<gene>
    <name evidence="2" type="ORF">LCGC14_0593650</name>
</gene>
<keyword evidence="1" id="KW-0812">Transmembrane</keyword>
<keyword evidence="1" id="KW-0472">Membrane</keyword>
<comment type="caution">
    <text evidence="2">The sequence shown here is derived from an EMBL/GenBank/DDBJ whole genome shotgun (WGS) entry which is preliminary data.</text>
</comment>
<dbReference type="AlphaFoldDB" id="A0A0F9RCR2"/>
<proteinExistence type="predicted"/>
<feature type="transmembrane region" description="Helical" evidence="1">
    <location>
        <begin position="17"/>
        <end position="37"/>
    </location>
</feature>
<organism evidence="2">
    <name type="scientific">marine sediment metagenome</name>
    <dbReference type="NCBI Taxonomy" id="412755"/>
    <lineage>
        <taxon>unclassified sequences</taxon>
        <taxon>metagenomes</taxon>
        <taxon>ecological metagenomes</taxon>
    </lineage>
</organism>
<protein>
    <submittedName>
        <fullName evidence="2">Uncharacterized protein</fullName>
    </submittedName>
</protein>